<accession>A0ABV5LR13</accession>
<evidence type="ECO:0000313" key="3">
    <source>
        <dbReference type="Proteomes" id="UP001589748"/>
    </source>
</evidence>
<name>A0ABV5LR13_9ACTN</name>
<protein>
    <recommendedName>
        <fullName evidence="4">GAF domain-containing protein</fullName>
    </recommendedName>
</protein>
<dbReference type="Proteomes" id="UP001589748">
    <property type="component" value="Unassembled WGS sequence"/>
</dbReference>
<comment type="caution">
    <text evidence="2">The sequence shown here is derived from an EMBL/GenBank/DDBJ whole genome shotgun (WGS) entry which is preliminary data.</text>
</comment>
<keyword evidence="1" id="KW-0812">Transmembrane</keyword>
<reference evidence="2 3" key="1">
    <citation type="submission" date="2024-09" db="EMBL/GenBank/DDBJ databases">
        <authorList>
            <person name="Sun Q."/>
            <person name="Mori K."/>
        </authorList>
    </citation>
    <scope>NUCLEOTIDE SEQUENCE [LARGE SCALE GENOMIC DNA]</scope>
    <source>
        <strain evidence="2 3">TISTR 1856</strain>
    </source>
</reference>
<evidence type="ECO:0000256" key="1">
    <source>
        <dbReference type="SAM" id="Phobius"/>
    </source>
</evidence>
<sequence>MAALGTRIGLAVLAAVVAILLGLEGADLWSPRPTPLTVLIVLAAVLAAVSTTWAAVDSFRQRRKGAEKEVLDGILTAAVWAVVDATGLDARELALAAYALRHRPGRGARLERLHRVRAARRPGTSQVVWTPGKGVIGRAVERGEVVAVDLSDPAAGPVVDPAGWGLAPTEAERLAGRYAVVVALPLVDDSGPSSRVVGCLALDGPRGSLPVLDTPRVRGVLEAAARAVRLGPPALAATVRSAAAPEDARAGADGFTASARRLGLGAERPR</sequence>
<keyword evidence="3" id="KW-1185">Reference proteome</keyword>
<keyword evidence="1" id="KW-0472">Membrane</keyword>
<dbReference type="RefSeq" id="WP_380138201.1">
    <property type="nucleotide sequence ID" value="NZ_JBHLUI010000009.1"/>
</dbReference>
<dbReference type="EMBL" id="JBHMDM010000003">
    <property type="protein sequence ID" value="MFB9376522.1"/>
    <property type="molecule type" value="Genomic_DNA"/>
</dbReference>
<proteinExistence type="predicted"/>
<gene>
    <name evidence="2" type="ORF">ACFFVI_06035</name>
</gene>
<evidence type="ECO:0000313" key="2">
    <source>
        <dbReference type="EMBL" id="MFB9376522.1"/>
    </source>
</evidence>
<evidence type="ECO:0008006" key="4">
    <source>
        <dbReference type="Google" id="ProtNLM"/>
    </source>
</evidence>
<feature type="transmembrane region" description="Helical" evidence="1">
    <location>
        <begin position="35"/>
        <end position="56"/>
    </location>
</feature>
<organism evidence="2 3">
    <name type="scientific">Kineococcus gynurae</name>
    <dbReference type="NCBI Taxonomy" id="452979"/>
    <lineage>
        <taxon>Bacteria</taxon>
        <taxon>Bacillati</taxon>
        <taxon>Actinomycetota</taxon>
        <taxon>Actinomycetes</taxon>
        <taxon>Kineosporiales</taxon>
        <taxon>Kineosporiaceae</taxon>
        <taxon>Kineococcus</taxon>
    </lineage>
</organism>
<keyword evidence="1" id="KW-1133">Transmembrane helix</keyword>